<accession>A0A941CXF1</accession>
<dbReference type="GO" id="GO:0047372">
    <property type="term" value="F:monoacylglycerol lipase activity"/>
    <property type="evidence" value="ECO:0007669"/>
    <property type="project" value="TreeGrafter"/>
</dbReference>
<dbReference type="PRINTS" id="PR00111">
    <property type="entry name" value="ABHYDROLASE"/>
</dbReference>
<gene>
    <name evidence="3" type="ORF">JKL49_03485</name>
</gene>
<dbReference type="Pfam" id="PF00561">
    <property type="entry name" value="Abhydrolase_1"/>
    <property type="match status" value="1"/>
</dbReference>
<reference evidence="3" key="1">
    <citation type="submission" date="2021-04" db="EMBL/GenBank/DDBJ databases">
        <title>Draft genome assembly of strain Phenylobacterium sp. 20VBR1 using MiniION and Illumina platforms.</title>
        <authorList>
            <person name="Thomas F.A."/>
            <person name="Krishnan K.P."/>
            <person name="Sinha R.K."/>
        </authorList>
    </citation>
    <scope>NUCLEOTIDE SEQUENCE</scope>
    <source>
        <strain evidence="3">20VBR1</strain>
    </source>
</reference>
<feature type="region of interest" description="Disordered" evidence="1">
    <location>
        <begin position="1"/>
        <end position="32"/>
    </location>
</feature>
<dbReference type="SUPFAM" id="SSF53474">
    <property type="entry name" value="alpha/beta-Hydrolases"/>
    <property type="match status" value="1"/>
</dbReference>
<dbReference type="InterPro" id="IPR000073">
    <property type="entry name" value="AB_hydrolase_1"/>
</dbReference>
<evidence type="ECO:0000313" key="4">
    <source>
        <dbReference type="Proteomes" id="UP000622580"/>
    </source>
</evidence>
<dbReference type="EMBL" id="JAGSGD010000001">
    <property type="protein sequence ID" value="MBR7618441.1"/>
    <property type="molecule type" value="Genomic_DNA"/>
</dbReference>
<proteinExistence type="predicted"/>
<evidence type="ECO:0000313" key="3">
    <source>
        <dbReference type="EMBL" id="MBR7618441.1"/>
    </source>
</evidence>
<comment type="caution">
    <text evidence="3">The sequence shown here is derived from an EMBL/GenBank/DDBJ whole genome shotgun (WGS) entry which is preliminary data.</text>
</comment>
<dbReference type="Gene3D" id="3.40.50.1820">
    <property type="entry name" value="alpha/beta hydrolase"/>
    <property type="match status" value="1"/>
</dbReference>
<keyword evidence="4" id="KW-1185">Reference proteome</keyword>
<protein>
    <submittedName>
        <fullName evidence="3">Alpha/beta hydrolase</fullName>
    </submittedName>
</protein>
<dbReference type="RefSeq" id="WP_215338319.1">
    <property type="nucleotide sequence ID" value="NZ_JAGSGD010000001.1"/>
</dbReference>
<dbReference type="AlphaFoldDB" id="A0A941CXF1"/>
<dbReference type="PANTHER" id="PTHR43798:SF33">
    <property type="entry name" value="HYDROLASE, PUTATIVE (AFU_ORTHOLOGUE AFUA_2G14860)-RELATED"/>
    <property type="match status" value="1"/>
</dbReference>
<keyword evidence="3" id="KW-0378">Hydrolase</keyword>
<organism evidence="3 4">
    <name type="scientific">Phenylobacterium glaciei</name>
    <dbReference type="NCBI Taxonomy" id="2803784"/>
    <lineage>
        <taxon>Bacteria</taxon>
        <taxon>Pseudomonadati</taxon>
        <taxon>Pseudomonadota</taxon>
        <taxon>Alphaproteobacteria</taxon>
        <taxon>Caulobacterales</taxon>
        <taxon>Caulobacteraceae</taxon>
        <taxon>Phenylobacterium</taxon>
    </lineage>
</organism>
<dbReference type="GO" id="GO:0016020">
    <property type="term" value="C:membrane"/>
    <property type="evidence" value="ECO:0007669"/>
    <property type="project" value="TreeGrafter"/>
</dbReference>
<name>A0A941CXF1_9CAUL</name>
<dbReference type="PANTHER" id="PTHR43798">
    <property type="entry name" value="MONOACYLGLYCEROL LIPASE"/>
    <property type="match status" value="1"/>
</dbReference>
<sequence length="350" mass="38208">MALDPAIKEGAPVGYDDRPIHSEPGSLPPQVQAPLAPFRGRHPDAPEWFLDAIAQEPERTFVTSLGTQIEALSWGELGKPGLLLVHGNSAHADWWSFIAPFLAQDYRVTSMSLAGMGASDWRESYAFQDFAEDAEAVARATGLYDGGALPIYIGHSFGGSQVFFAAAAHPERMRAAVLVDTGFGGPPPNSPEAKRMMEQQVRNIPTGDRAARVYPTEEAALARFRFMPPQVAGNLFIADFIARRSLKRAPLPDGGGEGWTWRFDPAMWNKLDRTVMMGMTAEGPPKVTVPLVHIYGDRSVVKSRISDDRPSPLPRDMLEIAIPDSAHHIMVDQPLALIAALRGLLARWPG</sequence>
<evidence type="ECO:0000256" key="1">
    <source>
        <dbReference type="SAM" id="MobiDB-lite"/>
    </source>
</evidence>
<evidence type="ECO:0000259" key="2">
    <source>
        <dbReference type="Pfam" id="PF00561"/>
    </source>
</evidence>
<dbReference type="InterPro" id="IPR050266">
    <property type="entry name" value="AB_hydrolase_sf"/>
</dbReference>
<dbReference type="InterPro" id="IPR029058">
    <property type="entry name" value="AB_hydrolase_fold"/>
</dbReference>
<dbReference type="Proteomes" id="UP000622580">
    <property type="component" value="Unassembled WGS sequence"/>
</dbReference>
<feature type="domain" description="AB hydrolase-1" evidence="2">
    <location>
        <begin position="82"/>
        <end position="206"/>
    </location>
</feature>
<dbReference type="GO" id="GO:0046464">
    <property type="term" value="P:acylglycerol catabolic process"/>
    <property type="evidence" value="ECO:0007669"/>
    <property type="project" value="TreeGrafter"/>
</dbReference>